<organism evidence="2 3">
    <name type="scientific">Jaapia argillacea MUCL 33604</name>
    <dbReference type="NCBI Taxonomy" id="933084"/>
    <lineage>
        <taxon>Eukaryota</taxon>
        <taxon>Fungi</taxon>
        <taxon>Dikarya</taxon>
        <taxon>Basidiomycota</taxon>
        <taxon>Agaricomycotina</taxon>
        <taxon>Agaricomycetes</taxon>
        <taxon>Agaricomycetidae</taxon>
        <taxon>Jaapiales</taxon>
        <taxon>Jaapiaceae</taxon>
        <taxon>Jaapia</taxon>
    </lineage>
</organism>
<dbReference type="HOGENOM" id="CLU_046444_1_0_1"/>
<evidence type="ECO:0000313" key="2">
    <source>
        <dbReference type="EMBL" id="KDQ55022.1"/>
    </source>
</evidence>
<dbReference type="InterPro" id="IPR036047">
    <property type="entry name" value="F-box-like_dom_sf"/>
</dbReference>
<protein>
    <recommendedName>
        <fullName evidence="1">F-box domain-containing protein</fullName>
    </recommendedName>
</protein>
<dbReference type="SUPFAM" id="SSF81383">
    <property type="entry name" value="F-box domain"/>
    <property type="match status" value="1"/>
</dbReference>
<dbReference type="InterPro" id="IPR032675">
    <property type="entry name" value="LRR_dom_sf"/>
</dbReference>
<evidence type="ECO:0000259" key="1">
    <source>
        <dbReference type="PROSITE" id="PS50181"/>
    </source>
</evidence>
<dbReference type="STRING" id="933084.A0A067PUS5"/>
<proteinExistence type="predicted"/>
<evidence type="ECO:0000313" key="3">
    <source>
        <dbReference type="Proteomes" id="UP000027265"/>
    </source>
</evidence>
<feature type="domain" description="F-box" evidence="1">
    <location>
        <begin position="7"/>
        <end position="55"/>
    </location>
</feature>
<dbReference type="OrthoDB" id="3036354at2759"/>
<dbReference type="InParanoid" id="A0A067PUS5"/>
<reference evidence="3" key="1">
    <citation type="journal article" date="2014" name="Proc. Natl. Acad. Sci. U.S.A.">
        <title>Extensive sampling of basidiomycete genomes demonstrates inadequacy of the white-rot/brown-rot paradigm for wood decay fungi.</title>
        <authorList>
            <person name="Riley R."/>
            <person name="Salamov A.A."/>
            <person name="Brown D.W."/>
            <person name="Nagy L.G."/>
            <person name="Floudas D."/>
            <person name="Held B.W."/>
            <person name="Levasseur A."/>
            <person name="Lombard V."/>
            <person name="Morin E."/>
            <person name="Otillar R."/>
            <person name="Lindquist E.A."/>
            <person name="Sun H."/>
            <person name="LaButti K.M."/>
            <person name="Schmutz J."/>
            <person name="Jabbour D."/>
            <person name="Luo H."/>
            <person name="Baker S.E."/>
            <person name="Pisabarro A.G."/>
            <person name="Walton J.D."/>
            <person name="Blanchette R.A."/>
            <person name="Henrissat B."/>
            <person name="Martin F."/>
            <person name="Cullen D."/>
            <person name="Hibbett D.S."/>
            <person name="Grigoriev I.V."/>
        </authorList>
    </citation>
    <scope>NUCLEOTIDE SEQUENCE [LARGE SCALE GENOMIC DNA]</scope>
    <source>
        <strain evidence="3">MUCL 33604</strain>
    </source>
</reference>
<keyword evidence="3" id="KW-1185">Reference proteome</keyword>
<dbReference type="Gene3D" id="3.80.10.10">
    <property type="entry name" value="Ribonuclease Inhibitor"/>
    <property type="match status" value="1"/>
</dbReference>
<sequence>MFAQLSPFPLFDLPIELVDRVIDYVDEKRDVLALALTCHYFNTLLIPDHLRYRKILMGLYRLDTVENVIARPALGRNIRILLIRPRVTGRRREPLDRFCCGSVEASVVAESRVALALSVMPNLTKFEWDMYHEPETKDLLWETLIASCPRLCDLMFRILPALRRHSENTLYRSKLFDLRYLTAIYLDITTPQQGDSPVPVDHVRRFLLGSPGLTSLHIALNNAIPLDTIFSEASWPHLGRLVLRTVSCHPTIFESFLTRHPTIHHIHLYSVNESLTKWPNHLSLQPGALPNLLHLRIDRQERPCRIDAFLQHAFWLKLQSISFHLLSCVSDVFTAFLHRHPSVEELSYTECQAVDNPHGILKDLLPGALPKLRNFTGDDFDYIQVCVAGCPLQEMCLNPEELESDRAEEAFRRVARTLRFIDFTSQVEEEIGERLERNVPELRPLRLFEPSWPY</sequence>
<dbReference type="Proteomes" id="UP000027265">
    <property type="component" value="Unassembled WGS sequence"/>
</dbReference>
<dbReference type="EMBL" id="KL197726">
    <property type="protein sequence ID" value="KDQ55022.1"/>
    <property type="molecule type" value="Genomic_DNA"/>
</dbReference>
<dbReference type="InterPro" id="IPR001810">
    <property type="entry name" value="F-box_dom"/>
</dbReference>
<dbReference type="PROSITE" id="PS50181">
    <property type="entry name" value="FBOX"/>
    <property type="match status" value="1"/>
</dbReference>
<dbReference type="AlphaFoldDB" id="A0A067PUS5"/>
<accession>A0A067PUS5</accession>
<gene>
    <name evidence="2" type="ORF">JAAARDRAFT_195908</name>
</gene>
<name>A0A067PUS5_9AGAM</name>